<evidence type="ECO:0000259" key="2">
    <source>
        <dbReference type="Pfam" id="PF24173"/>
    </source>
</evidence>
<dbReference type="Pfam" id="PF24173">
    <property type="entry name" value="TPR_TTI1_N"/>
    <property type="match status" value="1"/>
</dbReference>
<evidence type="ECO:0000313" key="4">
    <source>
        <dbReference type="EMBL" id="GHJ84152.1"/>
    </source>
</evidence>
<feature type="region of interest" description="Disordered" evidence="1">
    <location>
        <begin position="914"/>
        <end position="947"/>
    </location>
</feature>
<feature type="domain" description="TTI1 N-terminal TPR" evidence="2">
    <location>
        <begin position="12"/>
        <end position="408"/>
    </location>
</feature>
<feature type="compositionally biased region" description="Basic and acidic residues" evidence="1">
    <location>
        <begin position="914"/>
        <end position="927"/>
    </location>
</feature>
<dbReference type="PANTHER" id="PTHR18460:SF3">
    <property type="entry name" value="TELO2-INTERACTING PROTEIN 1 HOMOLOG"/>
    <property type="match status" value="1"/>
</dbReference>
<dbReference type="GO" id="GO:0005737">
    <property type="term" value="C:cytoplasm"/>
    <property type="evidence" value="ECO:0007669"/>
    <property type="project" value="TreeGrafter"/>
</dbReference>
<evidence type="ECO:0000313" key="5">
    <source>
        <dbReference type="Proteomes" id="UP000620104"/>
    </source>
</evidence>
<protein>
    <submittedName>
        <fullName evidence="4">Uncharacterized protein</fullName>
    </submittedName>
</protein>
<dbReference type="EMBL" id="BLZA01000007">
    <property type="protein sequence ID" value="GHJ84152.1"/>
    <property type="molecule type" value="Genomic_DNA"/>
</dbReference>
<dbReference type="AlphaFoldDB" id="A0A8H3TN40"/>
<evidence type="ECO:0000259" key="3">
    <source>
        <dbReference type="Pfam" id="PF24181"/>
    </source>
</evidence>
<reference evidence="4" key="1">
    <citation type="submission" date="2020-07" db="EMBL/GenBank/DDBJ databases">
        <title>Draft Genome Sequence of a Deep-Sea Yeast, Naganishia (Cryptococcus) liquefaciens strain N6.</title>
        <authorList>
            <person name="Han Y.W."/>
            <person name="Kajitani R."/>
            <person name="Morimoto H."/>
            <person name="Parhat M."/>
            <person name="Tsubouchi H."/>
            <person name="Bakenova O."/>
            <person name="Ogata M."/>
            <person name="Argunhan B."/>
            <person name="Aoki R."/>
            <person name="Kajiwara S."/>
            <person name="Itoh T."/>
            <person name="Iwasaki H."/>
        </authorList>
    </citation>
    <scope>NUCLEOTIDE SEQUENCE</scope>
    <source>
        <strain evidence="4">N6</strain>
    </source>
</reference>
<dbReference type="Pfam" id="PF21547">
    <property type="entry name" value="TTI1"/>
    <property type="match status" value="1"/>
</dbReference>
<dbReference type="InterPro" id="IPR057566">
    <property type="entry name" value="TPR_TTI1_N"/>
</dbReference>
<feature type="domain" description="TTI1 C-terminal TPR" evidence="3">
    <location>
        <begin position="852"/>
        <end position="1142"/>
    </location>
</feature>
<dbReference type="SUPFAM" id="SSF48371">
    <property type="entry name" value="ARM repeat"/>
    <property type="match status" value="1"/>
</dbReference>
<sequence length="1177" mass="128826">MEASVDPKMEAFRTLKPLCVPLMGLRPLTAQTQAIAHTHLVRLLTALRSLPNPKDAFTPSLVRYTLFPLSHLLTRNNPAGRKEGEVGYIADRTLEVLFECITWIMQRWLEDVEEVDARIWEQLWRMVVLILGGPIGSDSRLRPHRAEETIEAGVELLGVLVCSPPSEDMRNAVFGPGRRLLPVLFHAISTLIDIATSATSSQVIQRALQILESILVNWFADDDKARVLAGVMPGIISAIVKIISGAPSVAQSRGMQTVWNDVNASKQTSSRKPPTTDIACAALQLFSSVVVLTIGDVPLTACGVLAAQVFDLESLVNDINVNEADDSTLVGSPTLSASSTQTLQNRADPFPQLTATYLAYTRTQLMHSLHALLPTLTTHHALRVRLALVDALSRIAQSCVRSLDSDESAVQDILLTTLLELGSPYESSPGVSSHARMAICGWLQERQVQSRLRAILERELGAFPAAVQSHSERRVGSCVNVIMALTSLAREVNAGALRRDFALLLGSNGGVVRWSWPLLACLELARPVEMETEQANDGTTRAWDLARIEGSSMTDSMSGGAPAEAFPRMTLVHVESRIMTERIAGMLEALGGAAGASGVATVEQLLTFASARRGGAVASAALWVVGKIVNGLARPVSADEKRVRRAARRIVDFIVDSDEAGELPLDTSAEPSTEVMTVERRRGLDTISKLLDDSKRTPIAATDSSRRAHAAIHRELVTCLHLSLLASCAHILSTSFRRHLDATLYIILSHLGSPHAFVRRHAQVALAQISYHAGYASAQNLILDNVDYVINRVSQRMTYDRLDTLAPMVLISMVKLVGEPIVPLVQDIIADIFDALDDFHGYALLASTVLAVMDTLMKAMAAEVPAANTVKGTTSTSVRMRRAPDPARDFATFTSWYADRAAKARQTMDELLERAPVEPWDRPKDAQEAANEGPSNASADTETPPTRAQEVCIQMMQKSIYFLTHANPFIAARVLSLFASGVPVLISQERESDALPLIHVAWPSVLNRLQDPTPFVRTEAAALVECLARWTGDFMSRRILDDAWPIFRQLLAEQKQRDEHSALAKRGVRGTTSAHTVSHRLYLSVIHAMHLVTEKVPIADDLFWEIILALRPFLDARVHPELAGAAVKIYRSMAERDEDAVWLALHATIGTVIADQPLPTYLREPGMDIRHSVELVV</sequence>
<proteinExistence type="predicted"/>
<name>A0A8H3TN40_9TREE</name>
<evidence type="ECO:0000256" key="1">
    <source>
        <dbReference type="SAM" id="MobiDB-lite"/>
    </source>
</evidence>
<dbReference type="OrthoDB" id="49511at2759"/>
<dbReference type="InterPro" id="IPR057567">
    <property type="entry name" value="TPR_TTI1_C"/>
</dbReference>
<comment type="caution">
    <text evidence="4">The sequence shown here is derived from an EMBL/GenBank/DDBJ whole genome shotgun (WGS) entry which is preliminary data.</text>
</comment>
<organism evidence="4 5">
    <name type="scientific">Naganishia liquefaciens</name>
    <dbReference type="NCBI Taxonomy" id="104408"/>
    <lineage>
        <taxon>Eukaryota</taxon>
        <taxon>Fungi</taxon>
        <taxon>Dikarya</taxon>
        <taxon>Basidiomycota</taxon>
        <taxon>Agaricomycotina</taxon>
        <taxon>Tremellomycetes</taxon>
        <taxon>Filobasidiales</taxon>
        <taxon>Filobasidiaceae</taxon>
        <taxon>Naganishia</taxon>
    </lineage>
</organism>
<dbReference type="Proteomes" id="UP000620104">
    <property type="component" value="Unassembled WGS sequence"/>
</dbReference>
<gene>
    <name evidence="4" type="ORF">NliqN6_0554</name>
</gene>
<dbReference type="InterPro" id="IPR016024">
    <property type="entry name" value="ARM-type_fold"/>
</dbReference>
<accession>A0A8H3TN40</accession>
<dbReference type="Pfam" id="PF24181">
    <property type="entry name" value="TPR_TTI1_C"/>
    <property type="match status" value="1"/>
</dbReference>
<keyword evidence="5" id="KW-1185">Reference proteome</keyword>
<dbReference type="InterPro" id="IPR052587">
    <property type="entry name" value="TELO2-interacting_protein_1"/>
</dbReference>
<dbReference type="InterPro" id="IPR049362">
    <property type="entry name" value="TTI1_rpt"/>
</dbReference>
<feature type="compositionally biased region" description="Polar residues" evidence="1">
    <location>
        <begin position="933"/>
        <end position="946"/>
    </location>
</feature>
<dbReference type="PANTHER" id="PTHR18460">
    <property type="entry name" value="TEL2 INTERACTING PROTEIN 1 TTI1 FAMILY MEMBER"/>
    <property type="match status" value="1"/>
</dbReference>